<reference evidence="1 2" key="1">
    <citation type="journal article" date="2016" name="Sci. Rep.">
        <title>The Dendrobium catenatum Lindl. genome sequence provides insights into polysaccharide synthase, floral development and adaptive evolution.</title>
        <authorList>
            <person name="Zhang G.Q."/>
            <person name="Xu Q."/>
            <person name="Bian C."/>
            <person name="Tsai W.C."/>
            <person name="Yeh C.M."/>
            <person name="Liu K.W."/>
            <person name="Yoshida K."/>
            <person name="Zhang L.S."/>
            <person name="Chang S.B."/>
            <person name="Chen F."/>
            <person name="Shi Y."/>
            <person name="Su Y.Y."/>
            <person name="Zhang Y.Q."/>
            <person name="Chen L.J."/>
            <person name="Yin Y."/>
            <person name="Lin M."/>
            <person name="Huang H."/>
            <person name="Deng H."/>
            <person name="Wang Z.W."/>
            <person name="Zhu S.L."/>
            <person name="Zhao X."/>
            <person name="Deng C."/>
            <person name="Niu S.C."/>
            <person name="Huang J."/>
            <person name="Wang M."/>
            <person name="Liu G.H."/>
            <person name="Yang H.J."/>
            <person name="Xiao X.J."/>
            <person name="Hsiao Y.Y."/>
            <person name="Wu W.L."/>
            <person name="Chen Y.Y."/>
            <person name="Mitsuda N."/>
            <person name="Ohme-Takagi M."/>
            <person name="Luo Y.B."/>
            <person name="Van de Peer Y."/>
            <person name="Liu Z.J."/>
        </authorList>
    </citation>
    <scope>NUCLEOTIDE SEQUENCE [LARGE SCALE GENOMIC DNA]</scope>
    <source>
        <tissue evidence="1">The whole plant</tissue>
    </source>
</reference>
<protein>
    <submittedName>
        <fullName evidence="1">Uncharacterized protein</fullName>
    </submittedName>
</protein>
<dbReference type="Proteomes" id="UP000233837">
    <property type="component" value="Unassembled WGS sequence"/>
</dbReference>
<reference evidence="1 2" key="2">
    <citation type="journal article" date="2017" name="Nature">
        <title>The Apostasia genome and the evolution of orchids.</title>
        <authorList>
            <person name="Zhang G.Q."/>
            <person name="Liu K.W."/>
            <person name="Li Z."/>
            <person name="Lohaus R."/>
            <person name="Hsiao Y.Y."/>
            <person name="Niu S.C."/>
            <person name="Wang J.Y."/>
            <person name="Lin Y.C."/>
            <person name="Xu Q."/>
            <person name="Chen L.J."/>
            <person name="Yoshida K."/>
            <person name="Fujiwara S."/>
            <person name="Wang Z.W."/>
            <person name="Zhang Y.Q."/>
            <person name="Mitsuda N."/>
            <person name="Wang M."/>
            <person name="Liu G.H."/>
            <person name="Pecoraro L."/>
            <person name="Huang H.X."/>
            <person name="Xiao X.J."/>
            <person name="Lin M."/>
            <person name="Wu X.Y."/>
            <person name="Wu W.L."/>
            <person name="Chen Y.Y."/>
            <person name="Chang S.B."/>
            <person name="Sakamoto S."/>
            <person name="Ohme-Takagi M."/>
            <person name="Yagi M."/>
            <person name="Zeng S.J."/>
            <person name="Shen C.Y."/>
            <person name="Yeh C.M."/>
            <person name="Luo Y.B."/>
            <person name="Tsai W.C."/>
            <person name="Van de Peer Y."/>
            <person name="Liu Z.J."/>
        </authorList>
    </citation>
    <scope>NUCLEOTIDE SEQUENCE [LARGE SCALE GENOMIC DNA]</scope>
    <source>
        <tissue evidence="1">The whole plant</tissue>
    </source>
</reference>
<evidence type="ECO:0000313" key="2">
    <source>
        <dbReference type="Proteomes" id="UP000233837"/>
    </source>
</evidence>
<dbReference type="AlphaFoldDB" id="A0A2I0VRH3"/>
<evidence type="ECO:0000313" key="1">
    <source>
        <dbReference type="EMBL" id="PKU66008.1"/>
    </source>
</evidence>
<keyword evidence="2" id="KW-1185">Reference proteome</keyword>
<gene>
    <name evidence="1" type="ORF">MA16_Dca009083</name>
</gene>
<organism evidence="1 2">
    <name type="scientific">Dendrobium catenatum</name>
    <dbReference type="NCBI Taxonomy" id="906689"/>
    <lineage>
        <taxon>Eukaryota</taxon>
        <taxon>Viridiplantae</taxon>
        <taxon>Streptophyta</taxon>
        <taxon>Embryophyta</taxon>
        <taxon>Tracheophyta</taxon>
        <taxon>Spermatophyta</taxon>
        <taxon>Magnoliopsida</taxon>
        <taxon>Liliopsida</taxon>
        <taxon>Asparagales</taxon>
        <taxon>Orchidaceae</taxon>
        <taxon>Epidendroideae</taxon>
        <taxon>Malaxideae</taxon>
        <taxon>Dendrobiinae</taxon>
        <taxon>Dendrobium</taxon>
    </lineage>
</organism>
<name>A0A2I0VRH3_9ASPA</name>
<accession>A0A2I0VRH3</accession>
<proteinExistence type="predicted"/>
<dbReference type="EMBL" id="KZ503303">
    <property type="protein sequence ID" value="PKU66008.1"/>
    <property type="molecule type" value="Genomic_DNA"/>
</dbReference>
<sequence length="51" mass="5791">MDAQRIPSCFLLKTRDFGSAATIKPGRSLFRLPNELSISQNPKEVFFYQNG</sequence>